<dbReference type="Proteomes" id="UP001219355">
    <property type="component" value="Chromosome 3"/>
</dbReference>
<evidence type="ECO:0000313" key="10">
    <source>
        <dbReference type="EMBL" id="WEW59716.1"/>
    </source>
</evidence>
<proteinExistence type="inferred from homology"/>
<keyword evidence="11" id="KW-1185">Reference proteome</keyword>
<feature type="region of interest" description="Disordered" evidence="9">
    <location>
        <begin position="224"/>
        <end position="253"/>
    </location>
</feature>
<evidence type="ECO:0000256" key="5">
    <source>
        <dbReference type="ARBA" id="ARBA00023274"/>
    </source>
</evidence>
<dbReference type="Pfam" id="PF06984">
    <property type="entry name" value="MRP-L47"/>
    <property type="match status" value="1"/>
</dbReference>
<dbReference type="GO" id="GO:0005762">
    <property type="term" value="C:mitochondrial large ribosomal subunit"/>
    <property type="evidence" value="ECO:0007669"/>
    <property type="project" value="TreeGrafter"/>
</dbReference>
<dbReference type="InterPro" id="IPR038340">
    <property type="entry name" value="MRP-L47_sf"/>
</dbReference>
<evidence type="ECO:0000256" key="7">
    <source>
        <dbReference type="ARBA" id="ARBA00035289"/>
    </source>
</evidence>
<dbReference type="GO" id="GO:0032543">
    <property type="term" value="P:mitochondrial translation"/>
    <property type="evidence" value="ECO:0007669"/>
    <property type="project" value="TreeGrafter"/>
</dbReference>
<dbReference type="AlphaFoldDB" id="A0AAF0DJ72"/>
<comment type="subunit">
    <text evidence="6">Component of the mitochondrial large ribosomal subunit. Mature mitochondrial ribosomes consist of a small (37S) and a large (54S) subunit. The 37S subunit contains at least 33 different proteins and 1 molecule of RNA (15S). The 54S subunit contains at least 45 different proteins and 1 molecule of RNA (21S).</text>
</comment>
<evidence type="ECO:0000313" key="11">
    <source>
        <dbReference type="Proteomes" id="UP001219355"/>
    </source>
</evidence>
<dbReference type="Gene3D" id="6.10.330.20">
    <property type="match status" value="1"/>
</dbReference>
<evidence type="ECO:0000256" key="6">
    <source>
        <dbReference type="ARBA" id="ARBA00026009"/>
    </source>
</evidence>
<evidence type="ECO:0000256" key="9">
    <source>
        <dbReference type="SAM" id="MobiDB-lite"/>
    </source>
</evidence>
<sequence length="253" mass="29007">MLKPMASKSITSFLFQECGSSLVELPPAFLAPALYSPNVAPKYQRSQFSTSSSLAARYRSRDRSRFRGVSAIHRTGPRKPLPVSKLPLPKPASPEHQEKRPVNPDHGLWGFFGPNKQAIPTPEEEYAHGRAWTIQELRQKSWDDLHCLWWVTVRERNRIATSKYERKRLAAGYGDFEADNRDNIVRATQHAIKHVLRERWYAWSEARELYNTGYRPSQEELLEEVAEDAVPTETRPEELDPISKPGASMPKDI</sequence>
<keyword evidence="3 10" id="KW-0689">Ribosomal protein</keyword>
<evidence type="ECO:0000256" key="4">
    <source>
        <dbReference type="ARBA" id="ARBA00023128"/>
    </source>
</evidence>
<dbReference type="GO" id="GO:0003735">
    <property type="term" value="F:structural constituent of ribosome"/>
    <property type="evidence" value="ECO:0007669"/>
    <property type="project" value="InterPro"/>
</dbReference>
<reference evidence="10" key="1">
    <citation type="submission" date="2023-03" db="EMBL/GenBank/DDBJ databases">
        <title>Emydomyces testavorans Genome Sequence.</title>
        <authorList>
            <person name="Hoyer L."/>
        </authorList>
    </citation>
    <scope>NUCLEOTIDE SEQUENCE</scope>
    <source>
        <strain evidence="10">16-2883</strain>
    </source>
</reference>
<protein>
    <recommendedName>
        <fullName evidence="7">Large ribosomal subunit protein uL29m</fullName>
    </recommendedName>
    <alternativeName>
        <fullName evidence="8">54S ribosomal protein L4, mitochondrial</fullName>
    </alternativeName>
</protein>
<comment type="subcellular location">
    <subcellularLocation>
        <location evidence="1">Mitochondrion</location>
    </subcellularLocation>
</comment>
<dbReference type="InterPro" id="IPR010729">
    <property type="entry name" value="Ribosomal_uL29_mit"/>
</dbReference>
<organism evidence="10 11">
    <name type="scientific">Emydomyces testavorans</name>
    <dbReference type="NCBI Taxonomy" id="2070801"/>
    <lineage>
        <taxon>Eukaryota</taxon>
        <taxon>Fungi</taxon>
        <taxon>Dikarya</taxon>
        <taxon>Ascomycota</taxon>
        <taxon>Pezizomycotina</taxon>
        <taxon>Eurotiomycetes</taxon>
        <taxon>Eurotiomycetidae</taxon>
        <taxon>Onygenales</taxon>
        <taxon>Nannizziopsiaceae</taxon>
        <taxon>Emydomyces</taxon>
    </lineage>
</organism>
<comment type="similarity">
    <text evidence="2">Belongs to the universal ribosomal protein uL29 family.</text>
</comment>
<name>A0AAF0DJ72_9EURO</name>
<keyword evidence="5" id="KW-0687">Ribonucleoprotein</keyword>
<feature type="compositionally biased region" description="Basic and acidic residues" evidence="9">
    <location>
        <begin position="93"/>
        <end position="103"/>
    </location>
</feature>
<gene>
    <name evidence="10" type="primary">MRPL4</name>
    <name evidence="10" type="ORF">PRK78_005196</name>
</gene>
<accession>A0AAF0DJ72</accession>
<evidence type="ECO:0000256" key="3">
    <source>
        <dbReference type="ARBA" id="ARBA00022980"/>
    </source>
</evidence>
<evidence type="ECO:0000256" key="8">
    <source>
        <dbReference type="ARBA" id="ARBA00035399"/>
    </source>
</evidence>
<dbReference type="PANTHER" id="PTHR21183">
    <property type="entry name" value="RIBOSOMAL PROTEIN L47, MITOCHONDRIAL-RELATED"/>
    <property type="match status" value="1"/>
</dbReference>
<feature type="region of interest" description="Disordered" evidence="9">
    <location>
        <begin position="67"/>
        <end position="104"/>
    </location>
</feature>
<keyword evidence="4" id="KW-0496">Mitochondrion</keyword>
<evidence type="ECO:0000256" key="1">
    <source>
        <dbReference type="ARBA" id="ARBA00004173"/>
    </source>
</evidence>
<evidence type="ECO:0000256" key="2">
    <source>
        <dbReference type="ARBA" id="ARBA00009254"/>
    </source>
</evidence>
<dbReference type="EMBL" id="CP120629">
    <property type="protein sequence ID" value="WEW59716.1"/>
    <property type="molecule type" value="Genomic_DNA"/>
</dbReference>
<dbReference type="PANTHER" id="PTHR21183:SF18">
    <property type="entry name" value="LARGE RIBOSOMAL SUBUNIT PROTEIN UL29M"/>
    <property type="match status" value="1"/>
</dbReference>